<feature type="domain" description="Xylanolytic transcriptional activator regulatory" evidence="5">
    <location>
        <begin position="29"/>
        <end position="278"/>
    </location>
</feature>
<protein>
    <submittedName>
        <fullName evidence="6">Fungal specific transcription factor domain protein</fullName>
    </submittedName>
</protein>
<dbReference type="GO" id="GO:0005634">
    <property type="term" value="C:nucleus"/>
    <property type="evidence" value="ECO:0007669"/>
    <property type="project" value="UniProtKB-SubCell"/>
</dbReference>
<dbReference type="GO" id="GO:0003700">
    <property type="term" value="F:DNA-binding transcription factor activity"/>
    <property type="evidence" value="ECO:0007669"/>
    <property type="project" value="InterPro"/>
</dbReference>
<evidence type="ECO:0000256" key="4">
    <source>
        <dbReference type="ARBA" id="ARBA00023242"/>
    </source>
</evidence>
<keyword evidence="2" id="KW-0479">Metal-binding</keyword>
<sequence length="571" mass="63975">HAYANDNPHILANLQADIPSGDFLFTLIDGYFERVNLVFPILHRPLFESQLRNNLHTQDGDFMRLLLVVCAVGARWCKDPRVLDDQWSSELSAGYRWFRSAYKGGINVLYRPSLVNIQFTVLSVVFLLGTSFDDMTWFFAAKASRMFEALGSHRRKQSRTLADELMKRAFRCHFILDCFTSTTVGKPSALQNIDVDVDDVMEIDDLQWTPDLHALPPPPQRSSLQLAALNHAYRLCITIDQALQTVYAPTSVKRQIGLGSSQGEEWIARSLNQQLNRWAAPIPGNLRLPDQEDFTKCPIPHLYSTVTLWTGYCYAAICINRPFITSKVPEISTTSFHNCRQAARQRAKMIQAYYEVPTALPLQFAIAGVFSSAMILLIDSIANSPTGRPREDTTLDSQGYSAVANERHLRICSATLERLEKYYHIAGRLNDIIKEFQDFWTSRLAAQPTGTQPLKSLDSYDPCTASSFTLKNLESPALSQPPPGVSTLAWKQSTSPYLTTQTPGLFEMGIPSLSFSQTQTISHLTSISNELHSSPHDSGVLSEEWMLNIDKILFPGGIVYDLDSSPAEPGK</sequence>
<dbReference type="EMBL" id="AZST01001239">
    <property type="protein sequence ID" value="KEP46181.1"/>
    <property type="molecule type" value="Genomic_DNA"/>
</dbReference>
<gene>
    <name evidence="6" type="ORF">V565_213870</name>
</gene>
<dbReference type="GO" id="GO:0008270">
    <property type="term" value="F:zinc ion binding"/>
    <property type="evidence" value="ECO:0007669"/>
    <property type="project" value="InterPro"/>
</dbReference>
<evidence type="ECO:0000313" key="7">
    <source>
        <dbReference type="Proteomes" id="UP000027456"/>
    </source>
</evidence>
<comment type="caution">
    <text evidence="6">The sequence shown here is derived from an EMBL/GenBank/DDBJ whole genome shotgun (WGS) entry which is preliminary data.</text>
</comment>
<keyword evidence="3" id="KW-0238">DNA-binding</keyword>
<dbReference type="PANTHER" id="PTHR46910:SF3">
    <property type="entry name" value="HALOTOLERANCE PROTEIN 9-RELATED"/>
    <property type="match status" value="1"/>
</dbReference>
<dbReference type="GO" id="GO:0006351">
    <property type="term" value="P:DNA-templated transcription"/>
    <property type="evidence" value="ECO:0007669"/>
    <property type="project" value="InterPro"/>
</dbReference>
<proteinExistence type="predicted"/>
<accession>A0A074RGC0</accession>
<dbReference type="InterPro" id="IPR007219">
    <property type="entry name" value="XnlR_reg_dom"/>
</dbReference>
<dbReference type="InterPro" id="IPR050987">
    <property type="entry name" value="AtrR-like"/>
</dbReference>
<dbReference type="GO" id="GO:0003677">
    <property type="term" value="F:DNA binding"/>
    <property type="evidence" value="ECO:0007669"/>
    <property type="project" value="UniProtKB-KW"/>
</dbReference>
<evidence type="ECO:0000313" key="6">
    <source>
        <dbReference type="EMBL" id="KEP46181.1"/>
    </source>
</evidence>
<evidence type="ECO:0000259" key="5">
    <source>
        <dbReference type="Pfam" id="PF04082"/>
    </source>
</evidence>
<evidence type="ECO:0000256" key="2">
    <source>
        <dbReference type="ARBA" id="ARBA00022723"/>
    </source>
</evidence>
<dbReference type="Proteomes" id="UP000027456">
    <property type="component" value="Unassembled WGS sequence"/>
</dbReference>
<evidence type="ECO:0000256" key="3">
    <source>
        <dbReference type="ARBA" id="ARBA00023125"/>
    </source>
</evidence>
<comment type="subcellular location">
    <subcellularLocation>
        <location evidence="1">Nucleus</location>
    </subcellularLocation>
</comment>
<keyword evidence="7" id="KW-1185">Reference proteome</keyword>
<dbReference type="AlphaFoldDB" id="A0A074RGC0"/>
<dbReference type="Pfam" id="PF04082">
    <property type="entry name" value="Fungal_trans"/>
    <property type="match status" value="1"/>
</dbReference>
<reference evidence="6 7" key="1">
    <citation type="submission" date="2013-12" db="EMBL/GenBank/DDBJ databases">
        <authorList>
            <person name="Cubeta M."/>
            <person name="Pakala S."/>
            <person name="Fedorova N."/>
            <person name="Thomas E."/>
            <person name="Dean R."/>
            <person name="Jabaji S."/>
            <person name="Neate S."/>
            <person name="Toda T."/>
            <person name="Tavantzis S."/>
            <person name="Vilgalys R."/>
            <person name="Bharathan N."/>
            <person name="Pakala S."/>
            <person name="Losada L.S."/>
            <person name="Zafar N."/>
            <person name="Nierman W."/>
        </authorList>
    </citation>
    <scope>NUCLEOTIDE SEQUENCE [LARGE SCALE GENOMIC DNA]</scope>
    <source>
        <strain evidence="6 7">123E</strain>
    </source>
</reference>
<keyword evidence="4" id="KW-0539">Nucleus</keyword>
<dbReference type="HOGENOM" id="CLU_477847_0_0_1"/>
<dbReference type="STRING" id="1423351.A0A074RGC0"/>
<name>A0A074RGC0_9AGAM</name>
<dbReference type="PANTHER" id="PTHR46910">
    <property type="entry name" value="TRANSCRIPTION FACTOR PDR1"/>
    <property type="match status" value="1"/>
</dbReference>
<organism evidence="6 7">
    <name type="scientific">Rhizoctonia solani 123E</name>
    <dbReference type="NCBI Taxonomy" id="1423351"/>
    <lineage>
        <taxon>Eukaryota</taxon>
        <taxon>Fungi</taxon>
        <taxon>Dikarya</taxon>
        <taxon>Basidiomycota</taxon>
        <taxon>Agaricomycotina</taxon>
        <taxon>Agaricomycetes</taxon>
        <taxon>Cantharellales</taxon>
        <taxon>Ceratobasidiaceae</taxon>
        <taxon>Rhizoctonia</taxon>
    </lineage>
</organism>
<dbReference type="OrthoDB" id="3245999at2759"/>
<dbReference type="CDD" id="cd12148">
    <property type="entry name" value="fungal_TF_MHR"/>
    <property type="match status" value="1"/>
</dbReference>
<feature type="non-terminal residue" evidence="6">
    <location>
        <position position="1"/>
    </location>
</feature>
<evidence type="ECO:0000256" key="1">
    <source>
        <dbReference type="ARBA" id="ARBA00004123"/>
    </source>
</evidence>